<keyword evidence="10" id="KW-1185">Reference proteome</keyword>
<dbReference type="GO" id="GO:0022857">
    <property type="term" value="F:transmembrane transporter activity"/>
    <property type="evidence" value="ECO:0007669"/>
    <property type="project" value="TreeGrafter"/>
</dbReference>
<keyword evidence="5 6" id="KW-0472">Membrane</keyword>
<dbReference type="InterPro" id="IPR050250">
    <property type="entry name" value="Macrolide_Exporter_MacB"/>
</dbReference>
<evidence type="ECO:0000256" key="2">
    <source>
        <dbReference type="ARBA" id="ARBA00022475"/>
    </source>
</evidence>
<feature type="domain" description="ABC3 transporter permease C-terminal" evidence="7">
    <location>
        <begin position="305"/>
        <end position="422"/>
    </location>
</feature>
<feature type="domain" description="MacB-like periplasmic core" evidence="8">
    <location>
        <begin position="449"/>
        <end position="661"/>
    </location>
</feature>
<dbReference type="InterPro" id="IPR025857">
    <property type="entry name" value="MacB_PCD"/>
</dbReference>
<evidence type="ECO:0000259" key="8">
    <source>
        <dbReference type="Pfam" id="PF12704"/>
    </source>
</evidence>
<evidence type="ECO:0000256" key="1">
    <source>
        <dbReference type="ARBA" id="ARBA00004651"/>
    </source>
</evidence>
<feature type="transmembrane region" description="Helical" evidence="6">
    <location>
        <begin position="345"/>
        <end position="373"/>
    </location>
</feature>
<feature type="transmembrane region" description="Helical" evidence="6">
    <location>
        <begin position="779"/>
        <end position="800"/>
    </location>
</feature>
<keyword evidence="4 6" id="KW-1133">Transmembrane helix</keyword>
<feature type="transmembrane region" description="Helical" evidence="6">
    <location>
        <begin position="438"/>
        <end position="461"/>
    </location>
</feature>
<organism evidence="9 10">
    <name type="scientific">Parafilimonas terrae</name>
    <dbReference type="NCBI Taxonomy" id="1465490"/>
    <lineage>
        <taxon>Bacteria</taxon>
        <taxon>Pseudomonadati</taxon>
        <taxon>Bacteroidota</taxon>
        <taxon>Chitinophagia</taxon>
        <taxon>Chitinophagales</taxon>
        <taxon>Chitinophagaceae</taxon>
        <taxon>Parafilimonas</taxon>
    </lineage>
</organism>
<keyword evidence="2" id="KW-1003">Cell membrane</keyword>
<reference evidence="9 10" key="1">
    <citation type="submission" date="2016-10" db="EMBL/GenBank/DDBJ databases">
        <authorList>
            <person name="de Groot N.N."/>
        </authorList>
    </citation>
    <scope>NUCLEOTIDE SEQUENCE [LARGE SCALE GENOMIC DNA]</scope>
    <source>
        <strain evidence="9 10">DSM 28286</strain>
    </source>
</reference>
<keyword evidence="3 6" id="KW-0812">Transmembrane</keyword>
<gene>
    <name evidence="9" type="ORF">SAMN05444277_105179</name>
</gene>
<dbReference type="PANTHER" id="PTHR30572">
    <property type="entry name" value="MEMBRANE COMPONENT OF TRANSPORTER-RELATED"/>
    <property type="match status" value="1"/>
</dbReference>
<feature type="transmembrane region" description="Helical" evidence="6">
    <location>
        <begin position="732"/>
        <end position="759"/>
    </location>
</feature>
<feature type="transmembrane region" description="Helical" evidence="6">
    <location>
        <begin position="299"/>
        <end position="324"/>
    </location>
</feature>
<name>A0A1I5VTR5_9BACT</name>
<dbReference type="Proteomes" id="UP000199031">
    <property type="component" value="Unassembled WGS sequence"/>
</dbReference>
<feature type="domain" description="ABC3 transporter permease C-terminal" evidence="7">
    <location>
        <begin position="700"/>
        <end position="811"/>
    </location>
</feature>
<feature type="transmembrane region" description="Helical" evidence="6">
    <location>
        <begin position="700"/>
        <end position="720"/>
    </location>
</feature>
<evidence type="ECO:0000256" key="6">
    <source>
        <dbReference type="SAM" id="Phobius"/>
    </source>
</evidence>
<dbReference type="AlphaFoldDB" id="A0A1I5VTR5"/>
<comment type="subcellular location">
    <subcellularLocation>
        <location evidence="1">Cell membrane</location>
        <topology evidence="1">Multi-pass membrane protein</topology>
    </subcellularLocation>
</comment>
<dbReference type="STRING" id="1465490.SAMN05444277_105179"/>
<dbReference type="Pfam" id="PF12704">
    <property type="entry name" value="MacB_PCD"/>
    <property type="match status" value="2"/>
</dbReference>
<protein>
    <submittedName>
        <fullName evidence="9">Putative ABC transport system permease protein</fullName>
    </submittedName>
</protein>
<evidence type="ECO:0000256" key="3">
    <source>
        <dbReference type="ARBA" id="ARBA00022692"/>
    </source>
</evidence>
<evidence type="ECO:0000313" key="10">
    <source>
        <dbReference type="Proteomes" id="UP000199031"/>
    </source>
</evidence>
<dbReference type="EMBL" id="FOXQ01000005">
    <property type="protein sequence ID" value="SFQ10783.1"/>
    <property type="molecule type" value="Genomic_DNA"/>
</dbReference>
<feature type="domain" description="MacB-like periplasmic core" evidence="8">
    <location>
        <begin position="20"/>
        <end position="252"/>
    </location>
</feature>
<accession>A0A1I5VTR5</accession>
<dbReference type="RefSeq" id="WP_090657995.1">
    <property type="nucleotide sequence ID" value="NZ_FOXQ01000005.1"/>
</dbReference>
<dbReference type="Pfam" id="PF02687">
    <property type="entry name" value="FtsX"/>
    <property type="match status" value="2"/>
</dbReference>
<evidence type="ECO:0000259" key="7">
    <source>
        <dbReference type="Pfam" id="PF02687"/>
    </source>
</evidence>
<feature type="transmembrane region" description="Helical" evidence="6">
    <location>
        <begin position="21"/>
        <end position="42"/>
    </location>
</feature>
<dbReference type="GO" id="GO:0005886">
    <property type="term" value="C:plasma membrane"/>
    <property type="evidence" value="ECO:0007669"/>
    <property type="project" value="UniProtKB-SubCell"/>
</dbReference>
<dbReference type="PANTHER" id="PTHR30572:SF18">
    <property type="entry name" value="ABC-TYPE MACROLIDE FAMILY EXPORT SYSTEM PERMEASE COMPONENT 2"/>
    <property type="match status" value="1"/>
</dbReference>
<dbReference type="OrthoDB" id="5933722at2"/>
<sequence>MFKTYLKTAWRNVMKSKMFSFINIIGLSVGLTCCIMITLYILNETSYDTYQKDAGNIYQVGSEFIGLGNFKKLPNTPAALGETMQNVFPEIEQSTRIARLFGEDKTLLQYNEGSGSVKSFYETKGYLADSTFFRMFTYNFVEGQPQSALNNPNTVVLSEDVARKLFGSQPALNKVVHISSSTNGDHDFMVTGVFKPINKPSHIDGRFFMSMMGGAMEERIKSQGPNLATNNYFFTYLKLKPGANVANLEAKFPAFIEKYAGNDLKAVGFSKKQFLVPLKQIHLNEDVKNNVTPGGSVTYLYILGSIALFTLLIACINFMNLATAQSAKRSAEVGIRKVLGAQKKLLVTQFLGEAVLMSLTALLLAFAFTKLLLPLFNQVSGKQLALSFTDNAGLIATFAALAIITGLIAGSYPAFYLSSFNPARVLKGKFSNSLSAITLRKTLVVFQFIISVVLIVASVVINNQMKFLRSADLGFEQNQQVVIPLRSGHAKEMYGALKDELLKQSYVSNVGASLYYPGIANVADNIFFKDGQDMQQGKDVKMNYVDTRFLQTLGIKLLAGRMFSDDYYAQDTTTAAVVLNESSVKSLGFANAQQAVNQKLHSTFNNITYNFNIAGVVKDFHYEDLHLPIGPFGFMLNIPPQFNYAIVHIKSNDMAAALKAVQNTWHSLNASEPFDYSFLDKDFQENYDAENKLSAIVGDFTIIAILISCLGLFGLATFSAEQRIKEIGVRKVLGASVSSIVALLSTDFLKLVSIAIIIASPLAWFIMKKWLQSFAYRTHISWTVFLITALVALLIALLTISVQAIRAAVANPVKSLRTE</sequence>
<evidence type="ECO:0000256" key="5">
    <source>
        <dbReference type="ARBA" id="ARBA00023136"/>
    </source>
</evidence>
<feature type="transmembrane region" description="Helical" evidence="6">
    <location>
        <begin position="393"/>
        <end position="417"/>
    </location>
</feature>
<dbReference type="InterPro" id="IPR003838">
    <property type="entry name" value="ABC3_permease_C"/>
</dbReference>
<proteinExistence type="predicted"/>
<evidence type="ECO:0000313" key="9">
    <source>
        <dbReference type="EMBL" id="SFQ10783.1"/>
    </source>
</evidence>
<evidence type="ECO:0000256" key="4">
    <source>
        <dbReference type="ARBA" id="ARBA00022989"/>
    </source>
</evidence>